<dbReference type="KEGG" id="pxv:FXF36_01975"/>
<evidence type="ECO:0000313" key="3">
    <source>
        <dbReference type="Proteomes" id="UP000327030"/>
    </source>
</evidence>
<accession>A0A5P6VMT5</accession>
<name>A0A5P6VMT5_PSEXY</name>
<sequence>MGEKKDFKKELSELCKRRENMQDTYNGIKRRIEAMDEEIIRKTKELSIQMNETTTMKPDAKLMDIYSEREAIYRDMQVKQREFYEQVDHEYRKQMKAFDEEEREIKAQMAAEEKEKEGEKKDA</sequence>
<feature type="coiled-coil region" evidence="1">
    <location>
        <begin position="84"/>
        <end position="122"/>
    </location>
</feature>
<reference evidence="3" key="1">
    <citation type="submission" date="2019-08" db="EMBL/GenBank/DDBJ databases">
        <title>Complete Genome Sequence of the Polysaccharide-Degrading Rumen Bacterium Pseudobutyrivibrio xylanivorans MA3014.</title>
        <authorList>
            <person name="Palevich N."/>
            <person name="Maclean P.H."/>
            <person name="Kelly W.J."/>
            <person name="Leahy S.C."/>
            <person name="Rakonjac J."/>
            <person name="Attwood G.T."/>
        </authorList>
    </citation>
    <scope>NUCLEOTIDE SEQUENCE [LARGE SCALE GENOMIC DNA]</scope>
    <source>
        <strain evidence="3">MA3014</strain>
    </source>
</reference>
<dbReference type="AlphaFoldDB" id="A0A5P6VMT5"/>
<organism evidence="2 3">
    <name type="scientific">Pseudobutyrivibrio xylanivorans</name>
    <dbReference type="NCBI Taxonomy" id="185007"/>
    <lineage>
        <taxon>Bacteria</taxon>
        <taxon>Bacillati</taxon>
        <taxon>Bacillota</taxon>
        <taxon>Clostridia</taxon>
        <taxon>Lachnospirales</taxon>
        <taxon>Lachnospiraceae</taxon>
        <taxon>Pseudobutyrivibrio</taxon>
    </lineage>
</organism>
<dbReference type="EMBL" id="CP043028">
    <property type="protein sequence ID" value="QFJ53722.1"/>
    <property type="molecule type" value="Genomic_DNA"/>
</dbReference>
<dbReference type="Proteomes" id="UP000327030">
    <property type="component" value="Chromosome 1"/>
</dbReference>
<evidence type="ECO:0000256" key="1">
    <source>
        <dbReference type="SAM" id="Coils"/>
    </source>
</evidence>
<gene>
    <name evidence="2" type="ORF">FXF36_01975</name>
</gene>
<evidence type="ECO:0000313" key="2">
    <source>
        <dbReference type="EMBL" id="QFJ53722.1"/>
    </source>
</evidence>
<dbReference type="RefSeq" id="WP_151622219.1">
    <property type="nucleotide sequence ID" value="NZ_CP043028.1"/>
</dbReference>
<feature type="coiled-coil region" evidence="1">
    <location>
        <begin position="4"/>
        <end position="38"/>
    </location>
</feature>
<protein>
    <submittedName>
        <fullName evidence="2">Uncharacterized protein</fullName>
    </submittedName>
</protein>
<proteinExistence type="predicted"/>
<keyword evidence="1" id="KW-0175">Coiled coil</keyword>